<dbReference type="NCBIfam" id="TIGR00005">
    <property type="entry name" value="rluA_subfam"/>
    <property type="match status" value="1"/>
</dbReference>
<evidence type="ECO:0000256" key="5">
    <source>
        <dbReference type="ARBA" id="ARBA00038942"/>
    </source>
</evidence>
<dbReference type="EMBL" id="BX572594">
    <property type="protein sequence ID" value="CAE25812.1"/>
    <property type="molecule type" value="Genomic_DNA"/>
</dbReference>
<dbReference type="HOGENOM" id="CLU_016902_4_1_5"/>
<proteinExistence type="inferred from homology"/>
<dbReference type="STRING" id="258594.RPA0368"/>
<evidence type="ECO:0000256" key="6">
    <source>
        <dbReference type="ARBA" id="ARBA00040039"/>
    </source>
</evidence>
<dbReference type="AlphaFoldDB" id="Q6NCV1"/>
<dbReference type="Gene3D" id="3.10.290.10">
    <property type="entry name" value="RNA-binding S4 domain"/>
    <property type="match status" value="1"/>
</dbReference>
<dbReference type="SMART" id="SM00363">
    <property type="entry name" value="S4"/>
    <property type="match status" value="1"/>
</dbReference>
<dbReference type="InterPro" id="IPR050188">
    <property type="entry name" value="RluA_PseudoU_synthase"/>
</dbReference>
<keyword evidence="2 12" id="KW-0694">RNA-binding</keyword>
<dbReference type="PhylomeDB" id="Q6NCV1"/>
<evidence type="ECO:0000256" key="8">
    <source>
        <dbReference type="ARBA" id="ARBA00042840"/>
    </source>
</evidence>
<comment type="function">
    <text evidence="10">Responsible for synthesis of pseudouridine from uracil at positions 1911, 1915 and 1917 in 23S ribosomal RNA.</text>
</comment>
<evidence type="ECO:0000256" key="12">
    <source>
        <dbReference type="PROSITE-ProRule" id="PRU00182"/>
    </source>
</evidence>
<dbReference type="eggNOG" id="COG0564">
    <property type="taxonomic scope" value="Bacteria"/>
</dbReference>
<dbReference type="EC" id="5.4.99.23" evidence="5"/>
<dbReference type="InterPro" id="IPR006224">
    <property type="entry name" value="PsdUridine_synth_RluA-like_CS"/>
</dbReference>
<organism evidence="15">
    <name type="scientific">Rhodopseudomonas palustris (strain ATCC BAA-98 / CGA009)</name>
    <dbReference type="NCBI Taxonomy" id="258594"/>
    <lineage>
        <taxon>Bacteria</taxon>
        <taxon>Pseudomonadati</taxon>
        <taxon>Pseudomonadota</taxon>
        <taxon>Alphaproteobacteria</taxon>
        <taxon>Hyphomicrobiales</taxon>
        <taxon>Nitrobacteraceae</taxon>
        <taxon>Rhodopseudomonas</taxon>
    </lineage>
</organism>
<feature type="domain" description="RNA-binding S4" evidence="14">
    <location>
        <begin position="93"/>
        <end position="153"/>
    </location>
</feature>
<dbReference type="CDD" id="cd00165">
    <property type="entry name" value="S4"/>
    <property type="match status" value="1"/>
</dbReference>
<dbReference type="GO" id="GO:0160140">
    <property type="term" value="F:23S rRNA pseudouridine(1911/1915/1917) synthase activity"/>
    <property type="evidence" value="ECO:0007669"/>
    <property type="project" value="UniProtKB-EC"/>
</dbReference>
<protein>
    <recommendedName>
        <fullName evidence="6">Ribosomal large subunit pseudouridine synthase D</fullName>
        <ecNumber evidence="5">5.4.99.23</ecNumber>
    </recommendedName>
    <alternativeName>
        <fullName evidence="7">23S rRNA pseudouridine(1911/1915/1917) synthase</fullName>
    </alternativeName>
    <alternativeName>
        <fullName evidence="8">rRNA pseudouridylate synthase D</fullName>
    </alternativeName>
    <alternativeName>
        <fullName evidence="9">rRNA-uridine isomerase D</fullName>
    </alternativeName>
</protein>
<dbReference type="SUPFAM" id="SSF55174">
    <property type="entry name" value="Alpha-L RNA-binding motif"/>
    <property type="match status" value="1"/>
</dbReference>
<comment type="catalytic activity">
    <reaction evidence="4">
        <text>uridine(1911/1915/1917) in 23S rRNA = pseudouridine(1911/1915/1917) in 23S rRNA</text>
        <dbReference type="Rhea" id="RHEA:42524"/>
        <dbReference type="Rhea" id="RHEA-COMP:10097"/>
        <dbReference type="Rhea" id="RHEA-COMP:10098"/>
        <dbReference type="ChEBI" id="CHEBI:65314"/>
        <dbReference type="ChEBI" id="CHEBI:65315"/>
        <dbReference type="EC" id="5.4.99.23"/>
    </reaction>
</comment>
<evidence type="ECO:0000256" key="1">
    <source>
        <dbReference type="ARBA" id="ARBA00010876"/>
    </source>
</evidence>
<evidence type="ECO:0000256" key="9">
    <source>
        <dbReference type="ARBA" id="ARBA00043148"/>
    </source>
</evidence>
<accession>Q6NCV1</accession>
<dbReference type="FunFam" id="3.30.2350.10:FF:000006">
    <property type="entry name" value="Pseudouridine synthase"/>
    <property type="match status" value="1"/>
</dbReference>
<name>Q6NCV1_RHOPA</name>
<evidence type="ECO:0000256" key="11">
    <source>
        <dbReference type="PIRSR" id="PIRSR606225-1"/>
    </source>
</evidence>
<evidence type="ECO:0000313" key="15">
    <source>
        <dbReference type="EMBL" id="CAE25812.1"/>
    </source>
</evidence>
<dbReference type="PANTHER" id="PTHR21600:SF44">
    <property type="entry name" value="RIBOSOMAL LARGE SUBUNIT PSEUDOURIDINE SYNTHASE D"/>
    <property type="match status" value="1"/>
</dbReference>
<dbReference type="GO" id="GO:0003723">
    <property type="term" value="F:RNA binding"/>
    <property type="evidence" value="ECO:0007669"/>
    <property type="project" value="UniProtKB-KW"/>
</dbReference>
<dbReference type="PROSITE" id="PS50889">
    <property type="entry name" value="S4"/>
    <property type="match status" value="1"/>
</dbReference>
<dbReference type="PANTHER" id="PTHR21600">
    <property type="entry name" value="MITOCHONDRIAL RNA PSEUDOURIDINE SYNTHASE"/>
    <property type="match status" value="1"/>
</dbReference>
<dbReference type="InterPro" id="IPR020103">
    <property type="entry name" value="PsdUridine_synth_cat_dom_sf"/>
</dbReference>
<dbReference type="InterPro" id="IPR006225">
    <property type="entry name" value="PsdUridine_synth_RluC/D"/>
</dbReference>
<dbReference type="SUPFAM" id="SSF55120">
    <property type="entry name" value="Pseudouridine synthase"/>
    <property type="match status" value="1"/>
</dbReference>
<evidence type="ECO:0000256" key="4">
    <source>
        <dbReference type="ARBA" id="ARBA00036882"/>
    </source>
</evidence>
<feature type="region of interest" description="Disordered" evidence="13">
    <location>
        <begin position="1"/>
        <end position="51"/>
    </location>
</feature>
<sequence>MLGRGRRASLGAEKLIADGDQHRGHRQRRGQARDQHHPPHPRKQRGLLGGGVGRGGVGHANLCLKAAVLEGAVVGETPENPVNVVVAGDEGSQRLDRVLAARCPELSRSRLKALILDGRVAIAGTPVRDPAYHASPGETITIDVPPPVPAEPAGEAIALDIVYEDADIIVLNKPRGLVVHPAAGHETGTLVNALIAHCGASLSGIGGVRRPGIVHRLDKDTTGLMVAAKNDKAHQSLSAQFADHGRTGELRRGYLAFVWGVPGRKYGTIDAPIDRHPHAREKMAVRQSGREAITHWEVLENFSGKDGKPVAALIACQLETGRTHQIRVHLAHLGHPLLGDDVYGPHFKTKANQLAPAGRAALAGLGRQALHAYLLTLEHPSTGEVLTWESPLPADLAHLQAALTATE</sequence>
<dbReference type="Pfam" id="PF01479">
    <property type="entry name" value="S4"/>
    <property type="match status" value="1"/>
</dbReference>
<keyword evidence="3" id="KW-0413">Isomerase</keyword>
<evidence type="ECO:0000259" key="14">
    <source>
        <dbReference type="SMART" id="SM00363"/>
    </source>
</evidence>
<evidence type="ECO:0000256" key="2">
    <source>
        <dbReference type="ARBA" id="ARBA00022884"/>
    </source>
</evidence>
<dbReference type="Pfam" id="PF00849">
    <property type="entry name" value="PseudoU_synth_2"/>
    <property type="match status" value="1"/>
</dbReference>
<dbReference type="GO" id="GO:0000455">
    <property type="term" value="P:enzyme-directed rRNA pseudouridine synthesis"/>
    <property type="evidence" value="ECO:0007669"/>
    <property type="project" value="UniProtKB-ARBA"/>
</dbReference>
<evidence type="ECO:0000256" key="13">
    <source>
        <dbReference type="SAM" id="MobiDB-lite"/>
    </source>
</evidence>
<dbReference type="InterPro" id="IPR002942">
    <property type="entry name" value="S4_RNA-bd"/>
</dbReference>
<dbReference type="CDD" id="cd02869">
    <property type="entry name" value="PseudoU_synth_RluA_like"/>
    <property type="match status" value="1"/>
</dbReference>
<reference evidence="15" key="1">
    <citation type="journal article" date="2004" name="Nat. Biotechnol.">
        <title>Complete genome sequence of the metabolically versatile photosynthetic bacterium Rhodopseudomonas palustris.</title>
        <authorList>
            <person name="Larimer F.W."/>
            <person name="Chain P."/>
            <person name="Hauser L."/>
            <person name="Lamerdin J."/>
            <person name="Malfatti S."/>
            <person name="Do L."/>
            <person name="Land M.L."/>
            <person name="Pelletier D.A."/>
            <person name="Beatty J.T."/>
            <person name="Lang A.S."/>
            <person name="Tabita F.R."/>
            <person name="Gibson J.L."/>
            <person name="Hanson T.E."/>
            <person name="Bobst C."/>
            <person name="Torres J.L."/>
            <person name="Peres C."/>
            <person name="Harrison F.H."/>
            <person name="Gibson J."/>
            <person name="Harwood C.S."/>
        </authorList>
    </citation>
    <scope>NUCLEOTIDE SEQUENCE [LARGE SCALE GENOMIC DNA]</scope>
    <source>
        <strain evidence="15">CGA009</strain>
    </source>
</reference>
<evidence type="ECO:0000256" key="10">
    <source>
        <dbReference type="ARBA" id="ARBA00056072"/>
    </source>
</evidence>
<dbReference type="InterPro" id="IPR006145">
    <property type="entry name" value="PsdUridine_synth_RsuA/RluA"/>
</dbReference>
<feature type="active site" evidence="11">
    <location>
        <position position="218"/>
    </location>
</feature>
<dbReference type="Gene3D" id="3.30.2350.10">
    <property type="entry name" value="Pseudouridine synthase"/>
    <property type="match status" value="1"/>
</dbReference>
<dbReference type="InterPro" id="IPR036986">
    <property type="entry name" value="S4_RNA-bd_sf"/>
</dbReference>
<evidence type="ECO:0000256" key="3">
    <source>
        <dbReference type="ARBA" id="ARBA00023235"/>
    </source>
</evidence>
<dbReference type="PROSITE" id="PS01129">
    <property type="entry name" value="PSI_RLU"/>
    <property type="match status" value="1"/>
</dbReference>
<evidence type="ECO:0000256" key="7">
    <source>
        <dbReference type="ARBA" id="ARBA00042264"/>
    </source>
</evidence>
<comment type="similarity">
    <text evidence="1">Belongs to the pseudouridine synthase RluA family.</text>
</comment>
<gene>
    <name evidence="15" type="primary">rluD</name>
    <name evidence="15" type="ordered locus">RPA0368</name>
</gene>